<dbReference type="FunFam" id="3.30.200.20:FF:000162">
    <property type="entry name" value="Adenine nucleotide alpha hydrolase-like domain kinase"/>
    <property type="match status" value="1"/>
</dbReference>
<feature type="domain" description="Protein kinase" evidence="4">
    <location>
        <begin position="36"/>
        <end position="445"/>
    </location>
</feature>
<keyword evidence="6" id="KW-1185">Reference proteome</keyword>
<organism evidence="5 6">
    <name type="scientific">Stephania cephalantha</name>
    <dbReference type="NCBI Taxonomy" id="152367"/>
    <lineage>
        <taxon>Eukaryota</taxon>
        <taxon>Viridiplantae</taxon>
        <taxon>Streptophyta</taxon>
        <taxon>Embryophyta</taxon>
        <taxon>Tracheophyta</taxon>
        <taxon>Spermatophyta</taxon>
        <taxon>Magnoliopsida</taxon>
        <taxon>Ranunculales</taxon>
        <taxon>Menispermaceae</taxon>
        <taxon>Menispermoideae</taxon>
        <taxon>Cissampelideae</taxon>
        <taxon>Stephania</taxon>
    </lineage>
</organism>
<gene>
    <name evidence="5" type="ORF">Scep_020737</name>
</gene>
<evidence type="ECO:0000313" key="6">
    <source>
        <dbReference type="Proteomes" id="UP001419268"/>
    </source>
</evidence>
<dbReference type="EMBL" id="JBBNAG010000008">
    <property type="protein sequence ID" value="KAK9113218.1"/>
    <property type="molecule type" value="Genomic_DNA"/>
</dbReference>
<dbReference type="InterPro" id="IPR011009">
    <property type="entry name" value="Kinase-like_dom_sf"/>
</dbReference>
<reference evidence="5 6" key="1">
    <citation type="submission" date="2024-01" db="EMBL/GenBank/DDBJ databases">
        <title>Genome assemblies of Stephania.</title>
        <authorList>
            <person name="Yang L."/>
        </authorList>
    </citation>
    <scope>NUCLEOTIDE SEQUENCE [LARGE SCALE GENOMIC DNA]</scope>
    <source>
        <strain evidence="5">JXDWG</strain>
        <tissue evidence="5">Leaf</tissue>
    </source>
</reference>
<dbReference type="Gene3D" id="1.10.510.10">
    <property type="entry name" value="Transferase(Phosphotransferase) domain 1"/>
    <property type="match status" value="1"/>
</dbReference>
<keyword evidence="1" id="KW-0547">Nucleotide-binding</keyword>
<dbReference type="Proteomes" id="UP001419268">
    <property type="component" value="Unassembled WGS sequence"/>
</dbReference>
<proteinExistence type="predicted"/>
<dbReference type="Pfam" id="PF07714">
    <property type="entry name" value="PK_Tyr_Ser-Thr"/>
    <property type="match status" value="1"/>
</dbReference>
<sequence length="482" mass="53994">MQQPCTSSALGCDIQKSQENRLKHSTPVSSPEDPTISFTRTTGGASASSSDGSSSPFILCEHNPLFERNKWSPRPAAYEQVHLDYHDMSFDSELRLMPNSPASPRTCIQNNVYWIHQNHTTQKHSSLIRSYGDNHDSKPPTSRPLIERLVHVDQEDRIQELGFSQRSPRGHVFNSDVRDAVSLGRASSAPPPLCSICQHKAPVFGKPPRWFNYRELEEATDGFSEENLLAEGRFGSVHRGLLRDGQMVAVKQLKIAGDRGNNEFSREVGVLGCAQHRNVVMLIGFCTEGRKRILVYEYVGDFGINRWQPEFYLENEQSMTRTLRYLAPEYASGGHITQKADVYAFGVILLELITSLRAADIPRSHGKQLLHECLFALVDLEEQSQVQAIKHQFSYLCMDQVQSQNFQYQLEAMAQAAVICLRRDPDSRPPMSKVLRILEGGDATVPLALDTGPIGNRSGRLVGLSSTKHIASKANHNRRLSN</sequence>
<dbReference type="InterPro" id="IPR001245">
    <property type="entry name" value="Ser-Thr/Tyr_kinase_cat_dom"/>
</dbReference>
<dbReference type="Pfam" id="PF00069">
    <property type="entry name" value="Pkinase"/>
    <property type="match status" value="1"/>
</dbReference>
<dbReference type="PANTHER" id="PTHR47989">
    <property type="entry name" value="OS01G0750732 PROTEIN"/>
    <property type="match status" value="1"/>
</dbReference>
<name>A0AAP0ID85_9MAGN</name>
<feature type="compositionally biased region" description="Low complexity" evidence="3">
    <location>
        <begin position="43"/>
        <end position="54"/>
    </location>
</feature>
<feature type="region of interest" description="Disordered" evidence="3">
    <location>
        <begin position="1"/>
        <end position="54"/>
    </location>
</feature>
<comment type="caution">
    <text evidence="5">The sequence shown here is derived from an EMBL/GenBank/DDBJ whole genome shotgun (WGS) entry which is preliminary data.</text>
</comment>
<dbReference type="PROSITE" id="PS50011">
    <property type="entry name" value="PROTEIN_KINASE_DOM"/>
    <property type="match status" value="1"/>
</dbReference>
<dbReference type="PANTHER" id="PTHR47989:SF14">
    <property type="entry name" value="INACTIVE PROTEIN KINASE SELMODRAFT_444075"/>
    <property type="match status" value="1"/>
</dbReference>
<dbReference type="GO" id="GO:0005524">
    <property type="term" value="F:ATP binding"/>
    <property type="evidence" value="ECO:0007669"/>
    <property type="project" value="UniProtKB-KW"/>
</dbReference>
<accession>A0AAP0ID85</accession>
<evidence type="ECO:0000259" key="4">
    <source>
        <dbReference type="PROSITE" id="PS50011"/>
    </source>
</evidence>
<dbReference type="Gene3D" id="3.30.200.20">
    <property type="entry name" value="Phosphorylase Kinase, domain 1"/>
    <property type="match status" value="1"/>
</dbReference>
<evidence type="ECO:0000256" key="2">
    <source>
        <dbReference type="ARBA" id="ARBA00022840"/>
    </source>
</evidence>
<evidence type="ECO:0000313" key="5">
    <source>
        <dbReference type="EMBL" id="KAK9113218.1"/>
    </source>
</evidence>
<dbReference type="GO" id="GO:0004672">
    <property type="term" value="F:protein kinase activity"/>
    <property type="evidence" value="ECO:0007669"/>
    <property type="project" value="InterPro"/>
</dbReference>
<evidence type="ECO:0000256" key="3">
    <source>
        <dbReference type="SAM" id="MobiDB-lite"/>
    </source>
</evidence>
<protein>
    <recommendedName>
        <fullName evidence="4">Protein kinase domain-containing protein</fullName>
    </recommendedName>
</protein>
<dbReference type="SUPFAM" id="SSF56112">
    <property type="entry name" value="Protein kinase-like (PK-like)"/>
    <property type="match status" value="1"/>
</dbReference>
<evidence type="ECO:0000256" key="1">
    <source>
        <dbReference type="ARBA" id="ARBA00022741"/>
    </source>
</evidence>
<dbReference type="AlphaFoldDB" id="A0AAP0ID85"/>
<keyword evidence="2" id="KW-0067">ATP-binding</keyword>
<dbReference type="InterPro" id="IPR000719">
    <property type="entry name" value="Prot_kinase_dom"/>
</dbReference>